<comment type="caution">
    <text evidence="2">The sequence shown here is derived from an EMBL/GenBank/DDBJ whole genome shotgun (WGS) entry which is preliminary data.</text>
</comment>
<feature type="transmembrane region" description="Helical" evidence="1">
    <location>
        <begin position="527"/>
        <end position="549"/>
    </location>
</feature>
<feature type="transmembrane region" description="Helical" evidence="1">
    <location>
        <begin position="406"/>
        <end position="424"/>
    </location>
</feature>
<reference evidence="2 3" key="1">
    <citation type="submission" date="2019-07" db="EMBL/GenBank/DDBJ databases">
        <title>Genomic Encyclopedia of Type Strains, Phase I: the one thousand microbial genomes (KMG-I) project.</title>
        <authorList>
            <person name="Kyrpides N."/>
        </authorList>
    </citation>
    <scope>NUCLEOTIDE SEQUENCE [LARGE SCALE GENOMIC DNA]</scope>
    <source>
        <strain evidence="2 3">DSM 6562</strain>
    </source>
</reference>
<keyword evidence="1" id="KW-0472">Membrane</keyword>
<keyword evidence="3" id="KW-1185">Reference proteome</keyword>
<dbReference type="Proteomes" id="UP000323166">
    <property type="component" value="Unassembled WGS sequence"/>
</dbReference>
<feature type="transmembrane region" description="Helical" evidence="1">
    <location>
        <begin position="675"/>
        <end position="693"/>
    </location>
</feature>
<feature type="transmembrane region" description="Helical" evidence="1">
    <location>
        <begin position="460"/>
        <end position="480"/>
    </location>
</feature>
<protein>
    <submittedName>
        <fullName evidence="2">Uncharacterized protein</fullName>
    </submittedName>
</protein>
<sequence>MKRTHLWGILLISILTIAVCILWPPGSSKNQIIQPVYGLGLPQPNNIEYTKEPGHIYLITVDRLVLQDLVDNPDLFNEITGQAALGLMSVGVEGGLIPDNTYASIGAGAPINASGTALHGLNAWELLQGIPASEIYQQRTGLNAPAGTVLQLDIARIKTLNAESRYSAIPGLLGTVLQDNGIAVSVLGNADSSEKSARPAVALAMNKNGLIKGGDVSDNLLVDDPSFPGGLRTDYDKLLSILLESYKKPGLTVVELGDLERLEKSGAYLEESVLKSQRRETLNKIASFITHILEQMDEEHDMLLIISPTPRGNYVPGTNYLTPVLAVHNSIQPGLLTSPTTRRPGIIKNTDLAPTILDYFNIEAPANMYGRPLHTIDTDLTIATLSTTYEQLEQTYQYRSPVLKNYVLVLLILVLLSLAAVLLPRANELMKVLKPLLLAVMAVPITLLLITLLPHKTPELLILEIIVLTIGITAAIYLWLANHNHDLDPFIIISLTTSLCIVVDLFLGAPLQKNSLLGYDPIAGARFYGLGNEYMGVLLGSTIIGTAAFIDRLSTRHRKTIIVITGLYYLVTLYAIAAPDKGTNVGGSIAGVFAFLVTFLLLLGFKFDLKIIAKTAATVSVFLLALIFYDLQRPTEGQSHIGRTANLIIYNGPGEILNIIYRKASMNIKLIKYTIWSRVFLASLVSLAILFYRPVGIMKQIFTRYTNLYTGFIGVTIASIMALIFNDSGIVAAATAMIFCAPPLLYLVIRTLRPNV</sequence>
<feature type="transmembrane region" description="Helical" evidence="1">
    <location>
        <begin position="611"/>
        <end position="629"/>
    </location>
</feature>
<keyword evidence="1" id="KW-1133">Transmembrane helix</keyword>
<feature type="transmembrane region" description="Helical" evidence="1">
    <location>
        <begin position="436"/>
        <end position="454"/>
    </location>
</feature>
<dbReference type="AlphaFoldDB" id="A0A5S4ZPY8"/>
<feature type="transmembrane region" description="Helical" evidence="1">
    <location>
        <begin position="487"/>
        <end position="507"/>
    </location>
</feature>
<feature type="transmembrane region" description="Helical" evidence="1">
    <location>
        <begin position="705"/>
        <end position="724"/>
    </location>
</feature>
<proteinExistence type="predicted"/>
<evidence type="ECO:0000313" key="2">
    <source>
        <dbReference type="EMBL" id="TYO94962.1"/>
    </source>
</evidence>
<feature type="transmembrane region" description="Helical" evidence="1">
    <location>
        <begin position="561"/>
        <end position="579"/>
    </location>
</feature>
<dbReference type="EMBL" id="VNHM01000010">
    <property type="protein sequence ID" value="TYO94962.1"/>
    <property type="molecule type" value="Genomic_DNA"/>
</dbReference>
<evidence type="ECO:0000256" key="1">
    <source>
        <dbReference type="SAM" id="Phobius"/>
    </source>
</evidence>
<keyword evidence="1" id="KW-0812">Transmembrane</keyword>
<dbReference type="SUPFAM" id="SSF53649">
    <property type="entry name" value="Alkaline phosphatase-like"/>
    <property type="match status" value="1"/>
</dbReference>
<organism evidence="2 3">
    <name type="scientific">Desulfallas thermosapovorans DSM 6562</name>
    <dbReference type="NCBI Taxonomy" id="1121431"/>
    <lineage>
        <taxon>Bacteria</taxon>
        <taxon>Bacillati</taxon>
        <taxon>Bacillota</taxon>
        <taxon>Clostridia</taxon>
        <taxon>Eubacteriales</taxon>
        <taxon>Desulfallaceae</taxon>
        <taxon>Desulfallas</taxon>
    </lineage>
</organism>
<dbReference type="InterPro" id="IPR017850">
    <property type="entry name" value="Alkaline_phosphatase_core_sf"/>
</dbReference>
<feature type="transmembrane region" description="Helical" evidence="1">
    <location>
        <begin position="730"/>
        <end position="749"/>
    </location>
</feature>
<evidence type="ECO:0000313" key="3">
    <source>
        <dbReference type="Proteomes" id="UP000323166"/>
    </source>
</evidence>
<accession>A0A5S4ZPY8</accession>
<feature type="transmembrane region" description="Helical" evidence="1">
    <location>
        <begin position="585"/>
        <end position="604"/>
    </location>
</feature>
<dbReference type="RefSeq" id="WP_166511983.1">
    <property type="nucleotide sequence ID" value="NZ_VNHM01000010.1"/>
</dbReference>
<name>A0A5S4ZPY8_9FIRM</name>
<gene>
    <name evidence="2" type="ORF">LX24_01978</name>
</gene>